<sequence length="255" mass="31344">MKINEKLKDLRLKNNMTQRELAEKLGISIPTLQKYEYGTLKIKNEVILSLCDIFDISPDDFFNEKRNDIFKETDNLLKELDKFKNTDIIKELDEFEKKEYRKNRALLVIEKIRKDMQKKEEIEKQRQIKLSDYRKRVINEKMETFEDFYYYEEDLEINQLEFKNLFPLIQFLMSYFDLDIEINREMEHSPYVKIYSEKLKIKYELSTEGFEEFLTFLNDDLIHNFFSLLNYRFSNEFEEEQDDEYEIIEDEEDDE</sequence>
<dbReference type="Gene3D" id="1.10.260.40">
    <property type="entry name" value="lambda repressor-like DNA-binding domains"/>
    <property type="match status" value="1"/>
</dbReference>
<dbReference type="SUPFAM" id="SSF47413">
    <property type="entry name" value="lambda repressor-like DNA-binding domains"/>
    <property type="match status" value="1"/>
</dbReference>
<dbReference type="STRING" id="523794.Lebu_0400"/>
<dbReference type="EMBL" id="CP001685">
    <property type="protein sequence ID" value="ACV38315.1"/>
    <property type="molecule type" value="Genomic_DNA"/>
</dbReference>
<dbReference type="SMART" id="SM00530">
    <property type="entry name" value="HTH_XRE"/>
    <property type="match status" value="1"/>
</dbReference>
<name>C7NEC0_LEPBD</name>
<evidence type="ECO:0000313" key="4">
    <source>
        <dbReference type="Proteomes" id="UP000001910"/>
    </source>
</evidence>
<proteinExistence type="predicted"/>
<dbReference type="PANTHER" id="PTHR46558:SF11">
    <property type="entry name" value="HTH-TYPE TRANSCRIPTIONAL REGULATOR XRE"/>
    <property type="match status" value="1"/>
</dbReference>
<evidence type="ECO:0000259" key="2">
    <source>
        <dbReference type="PROSITE" id="PS50943"/>
    </source>
</evidence>
<gene>
    <name evidence="3" type="ordered locus">Lebu_0400</name>
</gene>
<dbReference type="OrthoDB" id="9801008at2"/>
<dbReference type="PANTHER" id="PTHR46558">
    <property type="entry name" value="TRACRIPTIONAL REGULATORY PROTEIN-RELATED-RELATED"/>
    <property type="match status" value="1"/>
</dbReference>
<accession>C7NEC0</accession>
<dbReference type="CDD" id="cd00093">
    <property type="entry name" value="HTH_XRE"/>
    <property type="match status" value="1"/>
</dbReference>
<feature type="domain" description="HTH cro/C1-type" evidence="2">
    <location>
        <begin position="7"/>
        <end position="61"/>
    </location>
</feature>
<dbReference type="RefSeq" id="WP_012806498.1">
    <property type="nucleotide sequence ID" value="NC_013192.1"/>
</dbReference>
<dbReference type="eggNOG" id="COG1396">
    <property type="taxonomic scope" value="Bacteria"/>
</dbReference>
<dbReference type="KEGG" id="lba:Lebu_0400"/>
<evidence type="ECO:0000256" key="1">
    <source>
        <dbReference type="ARBA" id="ARBA00023125"/>
    </source>
</evidence>
<dbReference type="AlphaFoldDB" id="C7NEC0"/>
<dbReference type="HOGENOM" id="CLU_1089023_0_0_0"/>
<keyword evidence="1" id="KW-0238">DNA-binding</keyword>
<keyword evidence="4" id="KW-1185">Reference proteome</keyword>
<dbReference type="PROSITE" id="PS50943">
    <property type="entry name" value="HTH_CROC1"/>
    <property type="match status" value="1"/>
</dbReference>
<dbReference type="InterPro" id="IPR010982">
    <property type="entry name" value="Lambda_DNA-bd_dom_sf"/>
</dbReference>
<evidence type="ECO:0000313" key="3">
    <source>
        <dbReference type="EMBL" id="ACV38315.1"/>
    </source>
</evidence>
<dbReference type="GO" id="GO:0003677">
    <property type="term" value="F:DNA binding"/>
    <property type="evidence" value="ECO:0007669"/>
    <property type="project" value="UniProtKB-KW"/>
</dbReference>
<reference evidence="3 4" key="1">
    <citation type="journal article" date="2009" name="Stand. Genomic Sci.">
        <title>Complete genome sequence of Leptotrichia buccalis type strain (C-1013-b).</title>
        <authorList>
            <person name="Ivanova N."/>
            <person name="Gronow S."/>
            <person name="Lapidus A."/>
            <person name="Copeland A."/>
            <person name="Glavina Del Rio T."/>
            <person name="Nolan M."/>
            <person name="Lucas S."/>
            <person name="Chen F."/>
            <person name="Tice H."/>
            <person name="Cheng J.F."/>
            <person name="Saunders E."/>
            <person name="Bruce D."/>
            <person name="Goodwin L."/>
            <person name="Brettin T."/>
            <person name="Detter J.C."/>
            <person name="Han C."/>
            <person name="Pitluck S."/>
            <person name="Mikhailova N."/>
            <person name="Pati A."/>
            <person name="Mavrommatis K."/>
            <person name="Chen A."/>
            <person name="Palaniappan K."/>
            <person name="Land M."/>
            <person name="Hauser L."/>
            <person name="Chang Y.J."/>
            <person name="Jeffries C.D."/>
            <person name="Chain P."/>
            <person name="Rohde C."/>
            <person name="Goker M."/>
            <person name="Bristow J."/>
            <person name="Eisen J.A."/>
            <person name="Markowitz V."/>
            <person name="Hugenholtz P."/>
            <person name="Kyrpides N.C."/>
            <person name="Klenk H.P."/>
        </authorList>
    </citation>
    <scope>NUCLEOTIDE SEQUENCE [LARGE SCALE GENOMIC DNA]</scope>
    <source>
        <strain evidence="4">ATCC 14201 / DSM 1135 / JCM 12969 / NCTC 10249 / C-1013-b</strain>
    </source>
</reference>
<dbReference type="InterPro" id="IPR001387">
    <property type="entry name" value="Cro/C1-type_HTH"/>
</dbReference>
<protein>
    <submittedName>
        <fullName evidence="3">Transcriptional regulator, XRE family</fullName>
    </submittedName>
</protein>
<dbReference type="Proteomes" id="UP000001910">
    <property type="component" value="Chromosome"/>
</dbReference>
<organism evidence="3 4">
    <name type="scientific">Leptotrichia buccalis (strain ATCC 14201 / DSM 1135 / JCM 12969 / NCTC 10249 / C-1013-b)</name>
    <dbReference type="NCBI Taxonomy" id="523794"/>
    <lineage>
        <taxon>Bacteria</taxon>
        <taxon>Fusobacteriati</taxon>
        <taxon>Fusobacteriota</taxon>
        <taxon>Fusobacteriia</taxon>
        <taxon>Fusobacteriales</taxon>
        <taxon>Leptotrichiaceae</taxon>
        <taxon>Leptotrichia</taxon>
    </lineage>
</organism>
<dbReference type="Pfam" id="PF01381">
    <property type="entry name" value="HTH_3"/>
    <property type="match status" value="1"/>
</dbReference>